<evidence type="ECO:0000256" key="2">
    <source>
        <dbReference type="SAM" id="Phobius"/>
    </source>
</evidence>
<keyword evidence="4" id="KW-1185">Reference proteome</keyword>
<feature type="region of interest" description="Disordered" evidence="1">
    <location>
        <begin position="73"/>
        <end position="107"/>
    </location>
</feature>
<sequence>MDHRRTLSVPAWPRLPWAVFAAAALLVLAGCVVAALRTGDPARAGVVLAGGVIAVGIAALFLVGLVAPLPDRTGGGRPRGHWHGGHGDGGAASGGSADGGGGSGGDC</sequence>
<dbReference type="RefSeq" id="WP_154614326.1">
    <property type="nucleotide sequence ID" value="NZ_CP053660.1"/>
</dbReference>
<proteinExistence type="predicted"/>
<keyword evidence="2" id="KW-1133">Transmembrane helix</keyword>
<accession>A0A6I3J9V8</accession>
<protein>
    <submittedName>
        <fullName evidence="3">Uncharacterized protein</fullName>
    </submittedName>
</protein>
<dbReference type="PROSITE" id="PS51257">
    <property type="entry name" value="PROKAR_LIPOPROTEIN"/>
    <property type="match status" value="1"/>
</dbReference>
<gene>
    <name evidence="3" type="ORF">GGQ22_05530</name>
</gene>
<reference evidence="3 4" key="1">
    <citation type="submission" date="2019-10" db="EMBL/GenBank/DDBJ databases">
        <title>Nocardioides novel species isolated from the excrement of Marmot.</title>
        <authorList>
            <person name="Zhang G."/>
        </authorList>
    </citation>
    <scope>NUCLEOTIDE SEQUENCE [LARGE SCALE GENOMIC DNA]</scope>
    <source>
        <strain evidence="4">zg-579</strain>
    </source>
</reference>
<name>A0A6I3J9V8_9ACTN</name>
<evidence type="ECO:0000313" key="4">
    <source>
        <dbReference type="Proteomes" id="UP000433406"/>
    </source>
</evidence>
<evidence type="ECO:0000256" key="1">
    <source>
        <dbReference type="SAM" id="MobiDB-lite"/>
    </source>
</evidence>
<comment type="caution">
    <text evidence="3">The sequence shown here is derived from an EMBL/GenBank/DDBJ whole genome shotgun (WGS) entry which is preliminary data.</text>
</comment>
<dbReference type="Proteomes" id="UP000433406">
    <property type="component" value="Unassembled WGS sequence"/>
</dbReference>
<keyword evidence="2" id="KW-0812">Transmembrane</keyword>
<feature type="compositionally biased region" description="Gly residues" evidence="1">
    <location>
        <begin position="87"/>
        <end position="107"/>
    </location>
</feature>
<feature type="transmembrane region" description="Helical" evidence="2">
    <location>
        <begin position="44"/>
        <end position="69"/>
    </location>
</feature>
<evidence type="ECO:0000313" key="3">
    <source>
        <dbReference type="EMBL" id="MTB94538.1"/>
    </source>
</evidence>
<organism evidence="3 4">
    <name type="scientific">Nocardioides marmotae</name>
    <dbReference type="NCBI Taxonomy" id="2663857"/>
    <lineage>
        <taxon>Bacteria</taxon>
        <taxon>Bacillati</taxon>
        <taxon>Actinomycetota</taxon>
        <taxon>Actinomycetes</taxon>
        <taxon>Propionibacteriales</taxon>
        <taxon>Nocardioidaceae</taxon>
        <taxon>Nocardioides</taxon>
    </lineage>
</organism>
<keyword evidence="2" id="KW-0472">Membrane</keyword>
<dbReference type="AlphaFoldDB" id="A0A6I3J9V8"/>
<dbReference type="EMBL" id="WLCI01000005">
    <property type="protein sequence ID" value="MTB94538.1"/>
    <property type="molecule type" value="Genomic_DNA"/>
</dbReference>